<protein>
    <submittedName>
        <fullName evidence="2">Uncharacterized protein</fullName>
    </submittedName>
</protein>
<gene>
    <name evidence="2" type="ORF">DRJ26_00080</name>
</gene>
<dbReference type="AlphaFoldDB" id="A0A497F8N6"/>
<proteinExistence type="predicted"/>
<dbReference type="Proteomes" id="UP000269499">
    <property type="component" value="Unassembled WGS sequence"/>
</dbReference>
<organism evidence="2 3">
    <name type="scientific">Thermoproteota archaeon</name>
    <dbReference type="NCBI Taxonomy" id="2056631"/>
    <lineage>
        <taxon>Archaea</taxon>
        <taxon>Thermoproteota</taxon>
    </lineage>
</organism>
<reference evidence="2 3" key="1">
    <citation type="submission" date="2018-06" db="EMBL/GenBank/DDBJ databases">
        <title>Extensive metabolic versatility and redundancy in microbially diverse, dynamic hydrothermal sediments.</title>
        <authorList>
            <person name="Dombrowski N."/>
            <person name="Teske A."/>
            <person name="Baker B.J."/>
        </authorList>
    </citation>
    <scope>NUCLEOTIDE SEQUENCE [LARGE SCALE GENOMIC DNA]</scope>
    <source>
        <strain evidence="2">B20_G2</strain>
    </source>
</reference>
<dbReference type="EMBL" id="QMRA01000001">
    <property type="protein sequence ID" value="RLE55973.1"/>
    <property type="molecule type" value="Genomic_DNA"/>
</dbReference>
<keyword evidence="1" id="KW-0812">Transmembrane</keyword>
<accession>A0A497F8N6</accession>
<evidence type="ECO:0000313" key="2">
    <source>
        <dbReference type="EMBL" id="RLE55973.1"/>
    </source>
</evidence>
<evidence type="ECO:0000256" key="1">
    <source>
        <dbReference type="SAM" id="Phobius"/>
    </source>
</evidence>
<evidence type="ECO:0000313" key="3">
    <source>
        <dbReference type="Proteomes" id="UP000269499"/>
    </source>
</evidence>
<keyword evidence="1" id="KW-1133">Transmembrane helix</keyword>
<comment type="caution">
    <text evidence="2">The sequence shown here is derived from an EMBL/GenBank/DDBJ whole genome shotgun (WGS) entry which is preliminary data.</text>
</comment>
<sequence>MISQNKMRIDSVFERKGDVESLSLALVLRGKIPAMIISSEGLDAALNELLAGNYALRDGEFILPSRELKSLYNIKSICLPSSRVVKRAKSILTLSFLVDALTFISYLKCSINSAILLLLTSILMKAICIWRLVIHGSCS</sequence>
<name>A0A497F8N6_9CREN</name>
<keyword evidence="1" id="KW-0472">Membrane</keyword>
<feature type="transmembrane region" description="Helical" evidence="1">
    <location>
        <begin position="113"/>
        <end position="134"/>
    </location>
</feature>